<proteinExistence type="predicted"/>
<organism evidence="1">
    <name type="scientific">Brassica cretica</name>
    <name type="common">Mustard</name>
    <dbReference type="NCBI Taxonomy" id="69181"/>
    <lineage>
        <taxon>Eukaryota</taxon>
        <taxon>Viridiplantae</taxon>
        <taxon>Streptophyta</taxon>
        <taxon>Embryophyta</taxon>
        <taxon>Tracheophyta</taxon>
        <taxon>Spermatophyta</taxon>
        <taxon>Magnoliopsida</taxon>
        <taxon>eudicotyledons</taxon>
        <taxon>Gunneridae</taxon>
        <taxon>Pentapetalae</taxon>
        <taxon>rosids</taxon>
        <taxon>malvids</taxon>
        <taxon>Brassicales</taxon>
        <taxon>Brassicaceae</taxon>
        <taxon>Brassiceae</taxon>
        <taxon>Brassica</taxon>
    </lineage>
</organism>
<comment type="caution">
    <text evidence="1">The sequence shown here is derived from an EMBL/GenBank/DDBJ whole genome shotgun (WGS) entry which is preliminary data.</text>
</comment>
<evidence type="ECO:0000313" key="1">
    <source>
        <dbReference type="EMBL" id="KAF2561989.1"/>
    </source>
</evidence>
<sequence>MNSCVPLQSHSLENSWDGCVKMSGSIDFKRKRLMEDEYGQTAEEGYKKGKAELRERAGLFDIQAEKDRLRAKLLCAEEKLKAIEVPYIDWEKLGESWFLSQP</sequence>
<protein>
    <submittedName>
        <fullName evidence="1">Uncharacterized protein</fullName>
    </submittedName>
</protein>
<accession>A0A8S9HVC4</accession>
<dbReference type="EMBL" id="QGKY02001250">
    <property type="protein sequence ID" value="KAF2561989.1"/>
    <property type="molecule type" value="Genomic_DNA"/>
</dbReference>
<gene>
    <name evidence="1" type="ORF">F2Q70_00015164</name>
</gene>
<reference evidence="1" key="1">
    <citation type="submission" date="2019-12" db="EMBL/GenBank/DDBJ databases">
        <title>Genome sequencing and annotation of Brassica cretica.</title>
        <authorList>
            <person name="Studholme D.J."/>
            <person name="Sarris P.F."/>
        </authorList>
    </citation>
    <scope>NUCLEOTIDE SEQUENCE</scope>
    <source>
        <strain evidence="1">PFS-102/07</strain>
        <tissue evidence="1">Leaf</tissue>
    </source>
</reference>
<dbReference type="AlphaFoldDB" id="A0A8S9HVC4"/>
<name>A0A8S9HVC4_BRACR</name>